<reference evidence="7 8" key="1">
    <citation type="submission" date="2013-10" db="EMBL/GenBank/DDBJ databases">
        <authorList>
            <consortium name="International Citrus Genome Consortium"/>
            <person name="Jenkins J."/>
            <person name="Schmutz J."/>
            <person name="Prochnik S."/>
            <person name="Rokhsar D."/>
            <person name="Gmitter F."/>
            <person name="Ollitrault P."/>
            <person name="Machado M."/>
            <person name="Talon M."/>
            <person name="Wincker P."/>
            <person name="Jaillon O."/>
            <person name="Morgante M."/>
        </authorList>
    </citation>
    <scope>NUCLEOTIDE SEQUENCE</scope>
    <source>
        <strain evidence="8">cv. Clemenules</strain>
    </source>
</reference>
<evidence type="ECO:0000313" key="8">
    <source>
        <dbReference type="Proteomes" id="UP000030687"/>
    </source>
</evidence>
<feature type="region of interest" description="Disordered" evidence="5">
    <location>
        <begin position="1"/>
        <end position="64"/>
    </location>
</feature>
<dbReference type="STRING" id="85681.V4UQR7"/>
<evidence type="ECO:0000256" key="2">
    <source>
        <dbReference type="ARBA" id="ARBA00023125"/>
    </source>
</evidence>
<dbReference type="PANTHER" id="PTHR31719:SF160">
    <property type="entry name" value="NAC TRANSCRIPTION FACTOR 29-LIKE"/>
    <property type="match status" value="1"/>
</dbReference>
<keyword evidence="2" id="KW-0238">DNA-binding</keyword>
<dbReference type="InterPro" id="IPR036093">
    <property type="entry name" value="NAC_dom_sf"/>
</dbReference>
<dbReference type="Gramene" id="ESR66650">
    <property type="protein sequence ID" value="ESR66650"/>
    <property type="gene ID" value="CICLE_v10010545mg"/>
</dbReference>
<dbReference type="PROSITE" id="PS51005">
    <property type="entry name" value="NAC"/>
    <property type="match status" value="1"/>
</dbReference>
<keyword evidence="4" id="KW-0539">Nucleus</keyword>
<keyword evidence="1" id="KW-0805">Transcription regulation</keyword>
<dbReference type="SMR" id="V4UQR7"/>
<feature type="compositionally biased region" description="Basic and acidic residues" evidence="5">
    <location>
        <begin position="1"/>
        <end position="20"/>
    </location>
</feature>
<dbReference type="InParanoid" id="V4UQR7"/>
<dbReference type="KEGG" id="cic:CICLE_v10010545mg"/>
<dbReference type="eggNOG" id="ENOG502RZK3">
    <property type="taxonomic scope" value="Eukaryota"/>
</dbReference>
<dbReference type="GO" id="GO:0006355">
    <property type="term" value="P:regulation of DNA-templated transcription"/>
    <property type="evidence" value="ECO:0007669"/>
    <property type="project" value="InterPro"/>
</dbReference>
<sequence>MPDRKQGDKDQDPNGHDRNGKNPNGQGPKGKRPIDHIHDASPPVKNRMNAAQGPEFDDSFPPGYRFKPHDTELLVHYLRRKRMNEPLPPNRIKEVHLYKFNPDTLSEKYKPFGENEWYFFTPRERKYKNGTRPNRAAGDGFWKATGADKPIKNDEVVVGFKKALVFYMGKPPRGDKTEWIMHEFRLEGPPRTRISGDDMRLDDWVLCKIYKKRDQDRSKLSSSRPSTSQRDDSISGQDDPQSDTEFQDNGAIDMGVEDSATLPSEIFMPHGPEGPRIIDMSGCYNQGGFLNSYDDTFIYHQSHFVNHDVPYSQGRVPEMPNYNVPYAQGRITGMPNHNVPYSQGRLPRLAIHDVSDSQGRFPGMTNQNVSISVSQGRFPAIVPYSYNNPLGQRSPWTQHLMIPTANQNPNEAAESSAAAARARPFQAYPRQHMFTTSNRNPNQPAESSSAVAARPFQTFPHQHMFATSNQSSNQVAESSSDGAARPFQALESDMKFEQLNECPPDDFLKDPSDDNCFDPDYHNSGKF</sequence>
<proteinExistence type="predicted"/>
<keyword evidence="8" id="KW-1185">Reference proteome</keyword>
<keyword evidence="3" id="KW-0804">Transcription</keyword>
<feature type="region of interest" description="Disordered" evidence="5">
    <location>
        <begin position="216"/>
        <end position="249"/>
    </location>
</feature>
<dbReference type="InterPro" id="IPR003441">
    <property type="entry name" value="NAC-dom"/>
</dbReference>
<dbReference type="Gene3D" id="2.170.150.80">
    <property type="entry name" value="NAC domain"/>
    <property type="match status" value="1"/>
</dbReference>
<evidence type="ECO:0000313" key="7">
    <source>
        <dbReference type="EMBL" id="ESR66650.1"/>
    </source>
</evidence>
<dbReference type="AlphaFoldDB" id="V4UQR7"/>
<evidence type="ECO:0000259" key="6">
    <source>
        <dbReference type="PROSITE" id="PS51005"/>
    </source>
</evidence>
<dbReference type="SUPFAM" id="SSF101941">
    <property type="entry name" value="NAC domain"/>
    <property type="match status" value="1"/>
</dbReference>
<dbReference type="Pfam" id="PF02365">
    <property type="entry name" value="NAM"/>
    <property type="match status" value="1"/>
</dbReference>
<gene>
    <name evidence="7" type="ORF">CICLE_v10010545mg</name>
</gene>
<protein>
    <recommendedName>
        <fullName evidence="6">NAC domain-containing protein</fullName>
    </recommendedName>
</protein>
<dbReference type="EMBL" id="KI535697">
    <property type="protein sequence ID" value="ESR66650.1"/>
    <property type="molecule type" value="Genomic_DNA"/>
</dbReference>
<feature type="region of interest" description="Disordered" evidence="5">
    <location>
        <begin position="467"/>
        <end position="527"/>
    </location>
</feature>
<evidence type="ECO:0000256" key="1">
    <source>
        <dbReference type="ARBA" id="ARBA00023015"/>
    </source>
</evidence>
<dbReference type="GO" id="GO:0003677">
    <property type="term" value="F:DNA binding"/>
    <property type="evidence" value="ECO:0007669"/>
    <property type="project" value="UniProtKB-KW"/>
</dbReference>
<feature type="domain" description="NAC" evidence="6">
    <location>
        <begin position="60"/>
        <end position="212"/>
    </location>
</feature>
<dbReference type="Proteomes" id="UP000030687">
    <property type="component" value="Unassembled WGS sequence"/>
</dbReference>
<feature type="compositionally biased region" description="Polar residues" evidence="5">
    <location>
        <begin position="467"/>
        <end position="481"/>
    </location>
</feature>
<organism evidence="7 8">
    <name type="scientific">Citrus clementina</name>
    <name type="common">Clementine</name>
    <name type="synonym">Citrus deliciosa x Citrus sinensis</name>
    <dbReference type="NCBI Taxonomy" id="85681"/>
    <lineage>
        <taxon>Eukaryota</taxon>
        <taxon>Viridiplantae</taxon>
        <taxon>Streptophyta</taxon>
        <taxon>Embryophyta</taxon>
        <taxon>Tracheophyta</taxon>
        <taxon>Spermatophyta</taxon>
        <taxon>Magnoliopsida</taxon>
        <taxon>eudicotyledons</taxon>
        <taxon>Gunneridae</taxon>
        <taxon>Pentapetalae</taxon>
        <taxon>rosids</taxon>
        <taxon>malvids</taxon>
        <taxon>Sapindales</taxon>
        <taxon>Rutaceae</taxon>
        <taxon>Aurantioideae</taxon>
        <taxon>Citrus</taxon>
    </lineage>
</organism>
<name>V4UQR7_CITCL</name>
<evidence type="ECO:0000256" key="5">
    <source>
        <dbReference type="SAM" id="MobiDB-lite"/>
    </source>
</evidence>
<evidence type="ECO:0000256" key="4">
    <source>
        <dbReference type="ARBA" id="ARBA00023242"/>
    </source>
</evidence>
<dbReference type="PANTHER" id="PTHR31719">
    <property type="entry name" value="NAC TRANSCRIPTION FACTOR 56"/>
    <property type="match status" value="1"/>
</dbReference>
<accession>V4UQR7</accession>
<evidence type="ECO:0000256" key="3">
    <source>
        <dbReference type="ARBA" id="ARBA00023163"/>
    </source>
</evidence>